<reference evidence="3 4" key="1">
    <citation type="submission" date="2017-03" db="EMBL/GenBank/DDBJ databases">
        <title>Comparative genomics of honeybee gut symbionts reveal geographically distinct and subgroup specific antibiotic resistance.</title>
        <authorList>
            <person name="Ludvigsen J."/>
            <person name="Porcellato D."/>
            <person name="Labee-Lund T.M."/>
            <person name="Amdam G.V."/>
            <person name="Rudi K."/>
        </authorList>
    </citation>
    <scope>NUCLEOTIDE SEQUENCE [LARGE SCALE GENOMIC DNA]</scope>
    <source>
        <strain evidence="1 4">A-7-12</strain>
        <strain evidence="2 3">A-9-12</strain>
    </source>
</reference>
<evidence type="ECO:0000313" key="2">
    <source>
        <dbReference type="EMBL" id="OTQ11727.1"/>
    </source>
</evidence>
<dbReference type="EMBL" id="NART01000003">
    <property type="protein sequence ID" value="OTQ11727.1"/>
    <property type="molecule type" value="Genomic_DNA"/>
</dbReference>
<dbReference type="Proteomes" id="UP000194977">
    <property type="component" value="Unassembled WGS sequence"/>
</dbReference>
<dbReference type="RefSeq" id="WP_086271646.1">
    <property type="nucleotide sequence ID" value="NZ_NART01000003.1"/>
</dbReference>
<name>A0A242NLT6_9GAMM</name>
<dbReference type="Proteomes" id="UP000194800">
    <property type="component" value="Unassembled WGS sequence"/>
</dbReference>
<evidence type="ECO:0000313" key="4">
    <source>
        <dbReference type="Proteomes" id="UP000194977"/>
    </source>
</evidence>
<accession>A0A242NLT6</accession>
<protein>
    <submittedName>
        <fullName evidence="1">Uncharacterized protein</fullName>
    </submittedName>
</protein>
<sequence length="60" mass="6797">MGKHVGLDENLVREMFIEFKSLMPSVISQIKSQLPNHHPLHISDAIFNGLAKQAKKIPDF</sequence>
<dbReference type="EMBL" id="NARP01000002">
    <property type="protein sequence ID" value="OTQ01418.1"/>
    <property type="molecule type" value="Genomic_DNA"/>
</dbReference>
<proteinExistence type="predicted"/>
<comment type="caution">
    <text evidence="1">The sequence shown here is derived from an EMBL/GenBank/DDBJ whole genome shotgun (WGS) entry which is preliminary data.</text>
</comment>
<evidence type="ECO:0000313" key="3">
    <source>
        <dbReference type="Proteomes" id="UP000194800"/>
    </source>
</evidence>
<keyword evidence="3" id="KW-1185">Reference proteome</keyword>
<dbReference type="AlphaFoldDB" id="A0A242NLT6"/>
<evidence type="ECO:0000313" key="1">
    <source>
        <dbReference type="EMBL" id="OTQ01418.1"/>
    </source>
</evidence>
<organism evidence="1 4">
    <name type="scientific">Gilliamella apicola</name>
    <dbReference type="NCBI Taxonomy" id="1196095"/>
    <lineage>
        <taxon>Bacteria</taxon>
        <taxon>Pseudomonadati</taxon>
        <taxon>Pseudomonadota</taxon>
        <taxon>Gammaproteobacteria</taxon>
        <taxon>Orbales</taxon>
        <taxon>Orbaceae</taxon>
        <taxon>Gilliamella</taxon>
    </lineage>
</organism>
<gene>
    <name evidence="2" type="ORF">B6C91_01485</name>
    <name evidence="1" type="ORF">B6D08_00720</name>
</gene>